<dbReference type="InterPro" id="IPR001810">
    <property type="entry name" value="F-box_dom"/>
</dbReference>
<gene>
    <name evidence="2" type="ORF">OSB04_016188</name>
</gene>
<evidence type="ECO:0000259" key="1">
    <source>
        <dbReference type="PROSITE" id="PS50181"/>
    </source>
</evidence>
<reference evidence="2" key="1">
    <citation type="submission" date="2023-03" db="EMBL/GenBank/DDBJ databases">
        <title>Chromosome-scale reference genome and RAD-based genetic map of yellow starthistle (Centaurea solstitialis) reveal putative structural variation and QTLs associated with invader traits.</title>
        <authorList>
            <person name="Reatini B."/>
            <person name="Cang F.A."/>
            <person name="Jiang Q."/>
            <person name="Mckibben M.T.W."/>
            <person name="Barker M.S."/>
            <person name="Rieseberg L.H."/>
            <person name="Dlugosch K.M."/>
        </authorList>
    </citation>
    <scope>NUCLEOTIDE SEQUENCE</scope>
    <source>
        <strain evidence="2">CAN-66</strain>
        <tissue evidence="2">Leaf</tissue>
    </source>
</reference>
<comment type="caution">
    <text evidence="2">The sequence shown here is derived from an EMBL/GenBank/DDBJ whole genome shotgun (WGS) entry which is preliminary data.</text>
</comment>
<dbReference type="NCBIfam" id="TIGR01640">
    <property type="entry name" value="F_box_assoc_1"/>
    <property type="match status" value="1"/>
</dbReference>
<dbReference type="AlphaFoldDB" id="A0AA38TKG7"/>
<proteinExistence type="predicted"/>
<dbReference type="InterPro" id="IPR036047">
    <property type="entry name" value="F-box-like_dom_sf"/>
</dbReference>
<protein>
    <recommendedName>
        <fullName evidence="1">F-box domain-containing protein</fullName>
    </recommendedName>
</protein>
<dbReference type="Proteomes" id="UP001172457">
    <property type="component" value="Chromosome 4"/>
</dbReference>
<accession>A0AA38TKG7</accession>
<dbReference type="Pfam" id="PF12937">
    <property type="entry name" value="F-box-like"/>
    <property type="match status" value="1"/>
</dbReference>
<dbReference type="PANTHER" id="PTHR31672">
    <property type="entry name" value="BNACNNG10540D PROTEIN"/>
    <property type="match status" value="1"/>
</dbReference>
<organism evidence="2 3">
    <name type="scientific">Centaurea solstitialis</name>
    <name type="common">yellow star-thistle</name>
    <dbReference type="NCBI Taxonomy" id="347529"/>
    <lineage>
        <taxon>Eukaryota</taxon>
        <taxon>Viridiplantae</taxon>
        <taxon>Streptophyta</taxon>
        <taxon>Embryophyta</taxon>
        <taxon>Tracheophyta</taxon>
        <taxon>Spermatophyta</taxon>
        <taxon>Magnoliopsida</taxon>
        <taxon>eudicotyledons</taxon>
        <taxon>Gunneridae</taxon>
        <taxon>Pentapetalae</taxon>
        <taxon>asterids</taxon>
        <taxon>campanulids</taxon>
        <taxon>Asterales</taxon>
        <taxon>Asteraceae</taxon>
        <taxon>Carduoideae</taxon>
        <taxon>Cardueae</taxon>
        <taxon>Centaureinae</taxon>
        <taxon>Centaurea</taxon>
    </lineage>
</organism>
<dbReference type="PROSITE" id="PS50181">
    <property type="entry name" value="FBOX"/>
    <property type="match status" value="1"/>
</dbReference>
<feature type="domain" description="F-box" evidence="1">
    <location>
        <begin position="1"/>
        <end position="43"/>
    </location>
</feature>
<dbReference type="InterPro" id="IPR050796">
    <property type="entry name" value="SCF_F-box_component"/>
</dbReference>
<dbReference type="SUPFAM" id="SSF81383">
    <property type="entry name" value="F-box domain"/>
    <property type="match status" value="1"/>
</dbReference>
<dbReference type="Pfam" id="PF07734">
    <property type="entry name" value="FBA_1"/>
    <property type="match status" value="1"/>
</dbReference>
<dbReference type="InterPro" id="IPR006527">
    <property type="entry name" value="F-box-assoc_dom_typ1"/>
</dbReference>
<dbReference type="Gene3D" id="1.20.1280.50">
    <property type="match status" value="1"/>
</dbReference>
<dbReference type="SMART" id="SM00256">
    <property type="entry name" value="FBOX"/>
    <property type="match status" value="1"/>
</dbReference>
<dbReference type="PANTHER" id="PTHR31672:SF13">
    <property type="entry name" value="F-BOX PROTEIN CPR30-LIKE"/>
    <property type="match status" value="1"/>
</dbReference>
<dbReference type="InterPro" id="IPR017451">
    <property type="entry name" value="F-box-assoc_interact_dom"/>
</dbReference>
<name>A0AA38TKG7_9ASTR</name>
<sequence>MEALPAELTMDILSRLSVKTIMHCKLVCRKWRNLVSDTFFVNLHLSRSPTGLIFQYNSRIRIDHDPGILKWMEIEDKVNHHHLHYDHLLSLDLNLAPVLQKTQVRLVGSVNGLIWVWQHSYDYKVDNTYICNPVTREYMILPRQRFHGSASVLYGFGVSSLTGEYKVVRAFQGGLLQFPNIPSRASVLEVEVYTLGTGQWRSLGPVPAPYRLNAFHNFYGPFLNNHCHWIVHDKKDAHEKIATFDLDKETFQLFPSPPPASVKRKRFPHQRLAILKGCLCKLENYKSELTIWVMKEYGINNSWHKEVVIRLEINNYLTLMFSPVHLIAGLNLKSKSNVKGGGGRSVPVETPRQWSLVPLTLVESGSKKMNLIVLKGCLCQAIRDHQCEVVHNFKFTIWVMKEYGIKKSWHKEVVVKQGMSFNVDLLVWQLIGFKEMARERQKMIEEVSSCTVVTKAADF</sequence>
<keyword evidence="3" id="KW-1185">Reference proteome</keyword>
<evidence type="ECO:0000313" key="2">
    <source>
        <dbReference type="EMBL" id="KAJ9552143.1"/>
    </source>
</evidence>
<dbReference type="EMBL" id="JARYMX010000004">
    <property type="protein sequence ID" value="KAJ9552143.1"/>
    <property type="molecule type" value="Genomic_DNA"/>
</dbReference>
<evidence type="ECO:0000313" key="3">
    <source>
        <dbReference type="Proteomes" id="UP001172457"/>
    </source>
</evidence>